<dbReference type="EMBL" id="BMQL01000004">
    <property type="protein sequence ID" value="GGR00612.1"/>
    <property type="molecule type" value="Genomic_DNA"/>
</dbReference>
<gene>
    <name evidence="2" type="ORF">GCM10008957_11800</name>
</gene>
<dbReference type="SMART" id="SM00960">
    <property type="entry name" value="Robl_LC7"/>
    <property type="match status" value="1"/>
</dbReference>
<dbReference type="RefSeq" id="WP_229775912.1">
    <property type="nucleotide sequence ID" value="NZ_BMQL01000004.1"/>
</dbReference>
<reference evidence="2" key="2">
    <citation type="submission" date="2020-09" db="EMBL/GenBank/DDBJ databases">
        <authorList>
            <person name="Sun Q."/>
            <person name="Ohkuma M."/>
        </authorList>
    </citation>
    <scope>NUCLEOTIDE SEQUENCE</scope>
    <source>
        <strain evidence="2">JCM 31311</strain>
    </source>
</reference>
<sequence length="107" mass="11148">MTEPLPMLAPLMDVRGVRHAALLSAQGAMLEQAGDNPDPGIAQAGRAVAASLIGALGGELQDLLIDLEGGPVLLTPYGDQTLMTAFDDVANLGRIRFAVRKLLKSQA</sequence>
<evidence type="ECO:0000259" key="1">
    <source>
        <dbReference type="SMART" id="SM00960"/>
    </source>
</evidence>
<feature type="domain" description="Roadblock/LAMTOR2" evidence="1">
    <location>
        <begin position="7"/>
        <end position="86"/>
    </location>
</feature>
<dbReference type="InterPro" id="IPR004942">
    <property type="entry name" value="Roadblock/LAMTOR2_dom"/>
</dbReference>
<dbReference type="SUPFAM" id="SSF103196">
    <property type="entry name" value="Roadblock/LC7 domain"/>
    <property type="match status" value="1"/>
</dbReference>
<dbReference type="Gene3D" id="3.30.450.30">
    <property type="entry name" value="Dynein light chain 2a, cytoplasmic"/>
    <property type="match status" value="1"/>
</dbReference>
<comment type="caution">
    <text evidence="2">The sequence shown here is derived from an EMBL/GenBank/DDBJ whole genome shotgun (WGS) entry which is preliminary data.</text>
</comment>
<dbReference type="Proteomes" id="UP000603865">
    <property type="component" value="Unassembled WGS sequence"/>
</dbReference>
<name>A0A918BZV2_9DEIO</name>
<protein>
    <recommendedName>
        <fullName evidence="1">Roadblock/LAMTOR2 domain-containing protein</fullName>
    </recommendedName>
</protein>
<organism evidence="2 3">
    <name type="scientific">Deinococcus ruber</name>
    <dbReference type="NCBI Taxonomy" id="1848197"/>
    <lineage>
        <taxon>Bacteria</taxon>
        <taxon>Thermotogati</taxon>
        <taxon>Deinococcota</taxon>
        <taxon>Deinococci</taxon>
        <taxon>Deinococcales</taxon>
        <taxon>Deinococcaceae</taxon>
        <taxon>Deinococcus</taxon>
    </lineage>
</organism>
<dbReference type="Pfam" id="PF03259">
    <property type="entry name" value="Robl_LC7"/>
    <property type="match status" value="1"/>
</dbReference>
<evidence type="ECO:0000313" key="3">
    <source>
        <dbReference type="Proteomes" id="UP000603865"/>
    </source>
</evidence>
<dbReference type="AlphaFoldDB" id="A0A918BZV2"/>
<accession>A0A918BZV2</accession>
<evidence type="ECO:0000313" key="2">
    <source>
        <dbReference type="EMBL" id="GGR00612.1"/>
    </source>
</evidence>
<proteinExistence type="predicted"/>
<keyword evidence="3" id="KW-1185">Reference proteome</keyword>
<reference evidence="2" key="1">
    <citation type="journal article" date="2014" name="Int. J. Syst. Evol. Microbiol.">
        <title>Complete genome sequence of Corynebacterium casei LMG S-19264T (=DSM 44701T), isolated from a smear-ripened cheese.</title>
        <authorList>
            <consortium name="US DOE Joint Genome Institute (JGI-PGF)"/>
            <person name="Walter F."/>
            <person name="Albersmeier A."/>
            <person name="Kalinowski J."/>
            <person name="Ruckert C."/>
        </authorList>
    </citation>
    <scope>NUCLEOTIDE SEQUENCE</scope>
    <source>
        <strain evidence="2">JCM 31311</strain>
    </source>
</reference>